<keyword evidence="2" id="KW-1185">Reference proteome</keyword>
<proteinExistence type="predicted"/>
<dbReference type="OrthoDB" id="263727at2157"/>
<dbReference type="EMBL" id="FODV01000032">
    <property type="protein sequence ID" value="SEP28091.1"/>
    <property type="molecule type" value="Genomic_DNA"/>
</dbReference>
<protein>
    <submittedName>
        <fullName evidence="1">Uncharacterized protein</fullName>
    </submittedName>
</protein>
<name>A0A1H8WKB3_9EURY</name>
<dbReference type="Proteomes" id="UP000199126">
    <property type="component" value="Unassembled WGS sequence"/>
</dbReference>
<reference evidence="2" key="1">
    <citation type="submission" date="2016-10" db="EMBL/GenBank/DDBJ databases">
        <authorList>
            <person name="Varghese N."/>
            <person name="Submissions S."/>
        </authorList>
    </citation>
    <scope>NUCLEOTIDE SEQUENCE [LARGE SCALE GENOMIC DNA]</scope>
    <source>
        <strain evidence="2">CGMCC 1.10121</strain>
    </source>
</reference>
<dbReference type="RefSeq" id="WP_089827920.1">
    <property type="nucleotide sequence ID" value="NZ_FODV01000032.1"/>
</dbReference>
<gene>
    <name evidence="1" type="ORF">SAMN04487948_13217</name>
</gene>
<accession>A0A1H8WKB3</accession>
<evidence type="ECO:0000313" key="2">
    <source>
        <dbReference type="Proteomes" id="UP000199126"/>
    </source>
</evidence>
<evidence type="ECO:0000313" key="1">
    <source>
        <dbReference type="EMBL" id="SEP28091.1"/>
    </source>
</evidence>
<organism evidence="1 2">
    <name type="scientific">Halogranum amylolyticum</name>
    <dbReference type="NCBI Taxonomy" id="660520"/>
    <lineage>
        <taxon>Archaea</taxon>
        <taxon>Methanobacteriati</taxon>
        <taxon>Methanobacteriota</taxon>
        <taxon>Stenosarchaea group</taxon>
        <taxon>Halobacteria</taxon>
        <taxon>Halobacteriales</taxon>
        <taxon>Haloferacaceae</taxon>
    </lineage>
</organism>
<dbReference type="AlphaFoldDB" id="A0A1H8WKB3"/>
<sequence>MSYAETTHGVTQKEWPDYALEFTFNPRDPTLADELDPDEVVIFEPSGDDIGSQWISGKRDSYVAVEEMR</sequence>